<name>A0A918RFL6_9ACTN</name>
<dbReference type="AlphaFoldDB" id="A0A918RFL6"/>
<reference evidence="1" key="2">
    <citation type="submission" date="2020-09" db="EMBL/GenBank/DDBJ databases">
        <authorList>
            <person name="Sun Q."/>
            <person name="Ohkuma M."/>
        </authorList>
    </citation>
    <scope>NUCLEOTIDE SEQUENCE</scope>
    <source>
        <strain evidence="1">JCM 5016</strain>
    </source>
</reference>
<comment type="caution">
    <text evidence="1">The sequence shown here is derived from an EMBL/GenBank/DDBJ whole genome shotgun (WGS) entry which is preliminary data.</text>
</comment>
<protein>
    <submittedName>
        <fullName evidence="1">Uncharacterized protein</fullName>
    </submittedName>
</protein>
<proteinExistence type="predicted"/>
<reference evidence="1" key="1">
    <citation type="journal article" date="2014" name="Int. J. Syst. Evol. Microbiol.">
        <title>Complete genome sequence of Corynebacterium casei LMG S-19264T (=DSM 44701T), isolated from a smear-ripened cheese.</title>
        <authorList>
            <consortium name="US DOE Joint Genome Institute (JGI-PGF)"/>
            <person name="Walter F."/>
            <person name="Albersmeier A."/>
            <person name="Kalinowski J."/>
            <person name="Ruckert C."/>
        </authorList>
    </citation>
    <scope>NUCLEOTIDE SEQUENCE</scope>
    <source>
        <strain evidence="1">JCM 5016</strain>
    </source>
</reference>
<dbReference type="Gene3D" id="3.30.1330.40">
    <property type="entry name" value="RutC-like"/>
    <property type="match status" value="1"/>
</dbReference>
<dbReference type="InterPro" id="IPR035959">
    <property type="entry name" value="RutC-like_sf"/>
</dbReference>
<accession>A0A918RFL6</accession>
<keyword evidence="2" id="KW-1185">Reference proteome</keyword>
<dbReference type="SUPFAM" id="SSF55298">
    <property type="entry name" value="YjgF-like"/>
    <property type="match status" value="1"/>
</dbReference>
<evidence type="ECO:0000313" key="2">
    <source>
        <dbReference type="Proteomes" id="UP000623010"/>
    </source>
</evidence>
<evidence type="ECO:0000313" key="1">
    <source>
        <dbReference type="EMBL" id="GGZ94988.1"/>
    </source>
</evidence>
<organism evidence="1 2">
    <name type="scientific">Streptomyces echinoruber</name>
    <dbReference type="NCBI Taxonomy" id="68898"/>
    <lineage>
        <taxon>Bacteria</taxon>
        <taxon>Bacillati</taxon>
        <taxon>Actinomycetota</taxon>
        <taxon>Actinomycetes</taxon>
        <taxon>Kitasatosporales</taxon>
        <taxon>Streptomycetaceae</taxon>
        <taxon>Streptomyces</taxon>
    </lineage>
</organism>
<gene>
    <name evidence="1" type="ORF">GCM10010389_37360</name>
</gene>
<dbReference type="EMBL" id="BMWH01000015">
    <property type="protein sequence ID" value="GGZ94988.1"/>
    <property type="molecule type" value="Genomic_DNA"/>
</dbReference>
<dbReference type="Proteomes" id="UP000623010">
    <property type="component" value="Unassembled WGS sequence"/>
</dbReference>
<sequence>MGHTLGTGRAGGNAFFRDIARASDPVLRRVFGEVRPAVTMLECGPADPRMRIEIEVDAVRGSGARRDAAHGARTTPA</sequence>